<dbReference type="InterPro" id="IPR009056">
    <property type="entry name" value="Cyt_c-like_dom"/>
</dbReference>
<dbReference type="AlphaFoldDB" id="A0A2H1YGZ3"/>
<keyword evidence="1 4" id="KW-0349">Heme</keyword>
<evidence type="ECO:0000256" key="3">
    <source>
        <dbReference type="ARBA" id="ARBA00023004"/>
    </source>
</evidence>
<evidence type="ECO:0000256" key="4">
    <source>
        <dbReference type="PROSITE-ProRule" id="PRU00433"/>
    </source>
</evidence>
<dbReference type="Pfam" id="PF00034">
    <property type="entry name" value="Cytochrom_C"/>
    <property type="match status" value="1"/>
</dbReference>
<gene>
    <name evidence="6" type="ORF">TNO020_260078</name>
</gene>
<keyword evidence="3 4" id="KW-0408">Iron</keyword>
<dbReference type="PROSITE" id="PS51257">
    <property type="entry name" value="PROKAR_LIPOPROTEIN"/>
    <property type="match status" value="1"/>
</dbReference>
<dbReference type="GO" id="GO:0046872">
    <property type="term" value="F:metal ion binding"/>
    <property type="evidence" value="ECO:0007669"/>
    <property type="project" value="UniProtKB-KW"/>
</dbReference>
<dbReference type="GO" id="GO:0009055">
    <property type="term" value="F:electron transfer activity"/>
    <property type="evidence" value="ECO:0007669"/>
    <property type="project" value="InterPro"/>
</dbReference>
<feature type="domain" description="Cytochrome c" evidence="5">
    <location>
        <begin position="78"/>
        <end position="167"/>
    </location>
</feature>
<proteinExistence type="predicted"/>
<evidence type="ECO:0000313" key="6">
    <source>
        <dbReference type="EMBL" id="SOS74651.1"/>
    </source>
</evidence>
<dbReference type="Proteomes" id="UP000234211">
    <property type="component" value="Unassembled WGS sequence"/>
</dbReference>
<dbReference type="GO" id="GO:0020037">
    <property type="term" value="F:heme binding"/>
    <property type="evidence" value="ECO:0007669"/>
    <property type="project" value="InterPro"/>
</dbReference>
<evidence type="ECO:0000256" key="1">
    <source>
        <dbReference type="ARBA" id="ARBA00022617"/>
    </source>
</evidence>
<evidence type="ECO:0000259" key="5">
    <source>
        <dbReference type="PROSITE" id="PS51007"/>
    </source>
</evidence>
<evidence type="ECO:0000256" key="2">
    <source>
        <dbReference type="ARBA" id="ARBA00022723"/>
    </source>
</evidence>
<keyword evidence="2 4" id="KW-0479">Metal-binding</keyword>
<dbReference type="RefSeq" id="WP_101917139.1">
    <property type="nucleotide sequence ID" value="NZ_OENF01000019.1"/>
</dbReference>
<keyword evidence="7" id="KW-1185">Reference proteome</keyword>
<sequence length="167" mass="18545">MKLQNVFLVLLVALFMSCGGKEKKAPSYSSGKTVTKAVEKTVEKAPEKKVEKPGIIDLKNKGIGPVKSLELATTIDKAMAEKGKSVFKNKCSSCHKASKKFIGPSPAGILERRSPEWIMNMILNPEEMLKKDPIAKELLVKFKGVPMANQHLTKEDARQVLEYFRTI</sequence>
<organism evidence="6 7">
    <name type="scientific">Tenacibaculum piscium</name>
    <dbReference type="NCBI Taxonomy" id="1458515"/>
    <lineage>
        <taxon>Bacteria</taxon>
        <taxon>Pseudomonadati</taxon>
        <taxon>Bacteroidota</taxon>
        <taxon>Flavobacteriia</taxon>
        <taxon>Flavobacteriales</taxon>
        <taxon>Flavobacteriaceae</taxon>
        <taxon>Tenacibaculum</taxon>
    </lineage>
</organism>
<name>A0A2H1YGZ3_9FLAO</name>
<dbReference type="OrthoDB" id="955119at2"/>
<dbReference type="PROSITE" id="PS51007">
    <property type="entry name" value="CYTC"/>
    <property type="match status" value="1"/>
</dbReference>
<dbReference type="SUPFAM" id="SSF46626">
    <property type="entry name" value="Cytochrome c"/>
    <property type="match status" value="1"/>
</dbReference>
<dbReference type="EMBL" id="OENF01000019">
    <property type="protein sequence ID" value="SOS74651.1"/>
    <property type="molecule type" value="Genomic_DNA"/>
</dbReference>
<evidence type="ECO:0000313" key="7">
    <source>
        <dbReference type="Proteomes" id="UP000234211"/>
    </source>
</evidence>
<protein>
    <submittedName>
        <fullName evidence="6">Cytochrome C</fullName>
    </submittedName>
</protein>
<dbReference type="InterPro" id="IPR036909">
    <property type="entry name" value="Cyt_c-like_dom_sf"/>
</dbReference>
<accession>A0A2H1YGZ3</accession>
<reference evidence="7" key="1">
    <citation type="submission" date="2017-11" db="EMBL/GenBank/DDBJ databases">
        <authorList>
            <person name="Duchaud E."/>
        </authorList>
    </citation>
    <scope>NUCLEOTIDE SEQUENCE [LARGE SCALE GENOMIC DNA]</scope>
    <source>
        <strain evidence="7">Tenacibaculum sp. TNO020</strain>
    </source>
</reference>
<dbReference type="Gene3D" id="1.10.760.10">
    <property type="entry name" value="Cytochrome c-like domain"/>
    <property type="match status" value="1"/>
</dbReference>